<keyword evidence="15" id="KW-1185">Reference proteome</keyword>
<keyword evidence="3" id="KW-0808">Transferase</keyword>
<feature type="active site" evidence="10">
    <location>
        <position position="448"/>
    </location>
</feature>
<comment type="subcellular location">
    <subcellularLocation>
        <location evidence="1">Golgi apparatus membrane</location>
        <topology evidence="1">Multi-pass membrane protein</topology>
    </subcellularLocation>
</comment>
<gene>
    <name evidence="14" type="ORF">RJ641_000578</name>
</gene>
<feature type="transmembrane region" description="Helical" evidence="13">
    <location>
        <begin position="18"/>
        <end position="35"/>
    </location>
</feature>
<evidence type="ECO:0000256" key="12">
    <source>
        <dbReference type="PIRSR" id="PIRSR605150-3"/>
    </source>
</evidence>
<dbReference type="GO" id="GO:0016760">
    <property type="term" value="F:cellulose synthase (UDP-forming) activity"/>
    <property type="evidence" value="ECO:0007669"/>
    <property type="project" value="InterPro"/>
</dbReference>
<dbReference type="Gene3D" id="3.90.550.10">
    <property type="entry name" value="Spore Coat Polysaccharide Biosynthesis Protein SpsA, Chain A"/>
    <property type="match status" value="2"/>
</dbReference>
<evidence type="ECO:0000256" key="13">
    <source>
        <dbReference type="SAM" id="Phobius"/>
    </source>
</evidence>
<feature type="active site" evidence="10">
    <location>
        <position position="143"/>
    </location>
</feature>
<dbReference type="EMBL" id="JBAMMX010000001">
    <property type="protein sequence ID" value="KAK6947105.1"/>
    <property type="molecule type" value="Genomic_DNA"/>
</dbReference>
<feature type="transmembrane region" description="Helical" evidence="13">
    <location>
        <begin position="602"/>
        <end position="628"/>
    </location>
</feature>
<evidence type="ECO:0000256" key="2">
    <source>
        <dbReference type="ARBA" id="ARBA00022676"/>
    </source>
</evidence>
<evidence type="ECO:0000256" key="5">
    <source>
        <dbReference type="ARBA" id="ARBA00022989"/>
    </source>
</evidence>
<organism evidence="14 15">
    <name type="scientific">Dillenia turbinata</name>
    <dbReference type="NCBI Taxonomy" id="194707"/>
    <lineage>
        <taxon>Eukaryota</taxon>
        <taxon>Viridiplantae</taxon>
        <taxon>Streptophyta</taxon>
        <taxon>Embryophyta</taxon>
        <taxon>Tracheophyta</taxon>
        <taxon>Spermatophyta</taxon>
        <taxon>Magnoliopsida</taxon>
        <taxon>eudicotyledons</taxon>
        <taxon>Gunneridae</taxon>
        <taxon>Pentapetalae</taxon>
        <taxon>Dilleniales</taxon>
        <taxon>Dilleniaceae</taxon>
        <taxon>Dillenia</taxon>
    </lineage>
</organism>
<comment type="caution">
    <text evidence="14">The sequence shown here is derived from an EMBL/GenBank/DDBJ whole genome shotgun (WGS) entry which is preliminary data.</text>
</comment>
<keyword evidence="6" id="KW-0333">Golgi apparatus</keyword>
<dbReference type="InterPro" id="IPR005150">
    <property type="entry name" value="Cellulose_synth"/>
</dbReference>
<keyword evidence="7 13" id="KW-0472">Membrane</keyword>
<keyword evidence="8" id="KW-0961">Cell wall biogenesis/degradation</keyword>
<dbReference type="GO" id="GO:0000139">
    <property type="term" value="C:Golgi membrane"/>
    <property type="evidence" value="ECO:0007669"/>
    <property type="project" value="UniProtKB-SubCell"/>
</dbReference>
<evidence type="ECO:0000256" key="4">
    <source>
        <dbReference type="ARBA" id="ARBA00022692"/>
    </source>
</evidence>
<proteinExistence type="predicted"/>
<feature type="transmembrane region" description="Helical" evidence="13">
    <location>
        <begin position="713"/>
        <end position="733"/>
    </location>
</feature>
<accession>A0AAN8W6X9</accession>
<dbReference type="SUPFAM" id="SSF53448">
    <property type="entry name" value="Nucleotide-diphospho-sugar transferases"/>
    <property type="match status" value="1"/>
</dbReference>
<evidence type="ECO:0000256" key="11">
    <source>
        <dbReference type="PIRSR" id="PIRSR605150-2"/>
    </source>
</evidence>
<evidence type="ECO:0000256" key="6">
    <source>
        <dbReference type="ARBA" id="ARBA00023034"/>
    </source>
</evidence>
<name>A0AAN8W6X9_9MAGN</name>
<evidence type="ECO:0000256" key="7">
    <source>
        <dbReference type="ARBA" id="ARBA00023136"/>
    </source>
</evidence>
<dbReference type="GO" id="GO:0030244">
    <property type="term" value="P:cellulose biosynthetic process"/>
    <property type="evidence" value="ECO:0007669"/>
    <property type="project" value="InterPro"/>
</dbReference>
<keyword evidence="2" id="KW-0328">Glycosyltransferase</keyword>
<evidence type="ECO:0000256" key="3">
    <source>
        <dbReference type="ARBA" id="ARBA00022679"/>
    </source>
</evidence>
<comment type="function">
    <text evidence="9">Thought to be a Golgi-localized beta-glycan synthase that polymerize the backbones of noncellulosic polysaccharides (hemicelluloses) of plant cell wall.</text>
</comment>
<evidence type="ECO:0000256" key="9">
    <source>
        <dbReference type="ARBA" id="ARBA00037405"/>
    </source>
</evidence>
<dbReference type="GO" id="GO:0071555">
    <property type="term" value="P:cell wall organization"/>
    <property type="evidence" value="ECO:0007669"/>
    <property type="project" value="UniProtKB-KW"/>
</dbReference>
<dbReference type="PANTHER" id="PTHR13301">
    <property type="entry name" value="X-BOX TRANSCRIPTION FACTOR-RELATED"/>
    <property type="match status" value="1"/>
</dbReference>
<feature type="binding site" evidence="11">
    <location>
        <position position="143"/>
    </location>
    <ligand>
        <name>UDP-alpha-D-glucose</name>
        <dbReference type="ChEBI" id="CHEBI:58885"/>
    </ligand>
</feature>
<feature type="binding site" evidence="11">
    <location>
        <position position="114"/>
    </location>
    <ligand>
        <name>UDP-alpha-D-glucose</name>
        <dbReference type="ChEBI" id="CHEBI:58885"/>
    </ligand>
</feature>
<feature type="transmembrane region" description="Helical" evidence="13">
    <location>
        <begin position="55"/>
        <end position="73"/>
    </location>
</feature>
<reference evidence="14 15" key="1">
    <citation type="submission" date="2023-12" db="EMBL/GenBank/DDBJ databases">
        <title>A high-quality genome assembly for Dillenia turbinata (Dilleniales).</title>
        <authorList>
            <person name="Chanderbali A."/>
        </authorList>
    </citation>
    <scope>NUCLEOTIDE SEQUENCE [LARGE SCALE GENOMIC DNA]</scope>
    <source>
        <strain evidence="14">LSX21</strain>
        <tissue evidence="14">Leaf</tissue>
    </source>
</reference>
<evidence type="ECO:0000256" key="1">
    <source>
        <dbReference type="ARBA" id="ARBA00004653"/>
    </source>
</evidence>
<feature type="binding site" evidence="12">
    <location>
        <position position="308"/>
    </location>
    <ligand>
        <name>Mn(2+)</name>
        <dbReference type="ChEBI" id="CHEBI:29035"/>
    </ligand>
</feature>
<evidence type="ECO:0000313" key="15">
    <source>
        <dbReference type="Proteomes" id="UP001370490"/>
    </source>
</evidence>
<keyword evidence="4 13" id="KW-0812">Transmembrane</keyword>
<evidence type="ECO:0000256" key="10">
    <source>
        <dbReference type="PIRSR" id="PIRSR605150-1"/>
    </source>
</evidence>
<protein>
    <submittedName>
        <fullName evidence="14">Cellulose synthase</fullName>
    </submittedName>
</protein>
<dbReference type="AlphaFoldDB" id="A0AAN8W6X9"/>
<keyword evidence="5 13" id="KW-1133">Transmembrane helix</keyword>
<dbReference type="FunFam" id="3.90.550.10:FF:000138">
    <property type="entry name" value="Cellulose synthase isolog"/>
    <property type="match status" value="1"/>
</dbReference>
<feature type="transmembrane region" description="Helical" evidence="13">
    <location>
        <begin position="683"/>
        <end position="701"/>
    </location>
</feature>
<evidence type="ECO:0000256" key="8">
    <source>
        <dbReference type="ARBA" id="ARBA00023316"/>
    </source>
</evidence>
<sequence length="734" mass="84538">MGRSEALFETKRAKGREVYKVFSSTIFVGICLIWFYRLKNILGREEEEEEMGGRWAWIGMFGAEVWFGLYWVITQSVRWNIVYRYPFKDRLSLRFEDKLPGIDIFVCTADPAIEPPTMVINTILSVMAYNYPSEKLSVYLSDDGCSDLTFYALIEASHFSKHWIPFCKKFKVEPRSPQVFFDRCSDPEDNVDLQEWVAIKELYGDMKMRIESVITLGAVPEEMKSQHKGFLEWNSEVTKRDHQPIVQTVIDGRDSNAVDNDGFRLPTLVYLAREKRPHRLHHFKAGAMNALIRVSSEISNGPIILNVDSDMYSNNAETIREVLCFFMDEERGHQTSYVQFPQNYNNLTKHDIYSNAYRVFNKIEQCGMGGYDAAFYCGTGCFHRRESLCGRIYTNDFEEDWNFENRRNMSRTVSQLEEASKIVATCSYEDGTKWGKEMGLVYGCAVEDNITGLTIQCRGWKSVYYNPEPSAFLGVAPNTLEQCLIQHKRWSEGLFQIFFSKYCPFFYGHGKIKFGAQMGYCVYQLWAPNSFPTHYYLIIPSLCLLHGIPLFPELSSPWVLPFAYVFLAKHAYGLVEGLSCGETIKSWWNLQRTWMIRRTTSYLFAFINTIIKQLGLSQTTFVITSKVIDDGALKRYEQEIFEFGSSSPMFTILATLAMLNLFTLFGGIMKLALDMQGGRLEQLVLQIILNVLIVMVNIPVYQALFFRSDKGKLPSSVLFLSVFLASMACLMPIY</sequence>
<dbReference type="Pfam" id="PF03552">
    <property type="entry name" value="Cellulose_synt"/>
    <property type="match status" value="2"/>
</dbReference>
<feature type="transmembrane region" description="Helical" evidence="13">
    <location>
        <begin position="648"/>
        <end position="671"/>
    </location>
</feature>
<dbReference type="Proteomes" id="UP001370490">
    <property type="component" value="Unassembled WGS sequence"/>
</dbReference>
<feature type="binding site" evidence="12">
    <location>
        <position position="284"/>
    </location>
    <ligand>
        <name>Mn(2+)</name>
        <dbReference type="ChEBI" id="CHEBI:29035"/>
    </ligand>
</feature>
<dbReference type="InterPro" id="IPR029044">
    <property type="entry name" value="Nucleotide-diphossugar_trans"/>
</dbReference>
<evidence type="ECO:0000313" key="14">
    <source>
        <dbReference type="EMBL" id="KAK6947105.1"/>
    </source>
</evidence>